<comment type="function">
    <text evidence="1 10">Controls the rotational direction of flagella during chemotaxis.</text>
</comment>
<comment type="subcellular location">
    <subcellularLocation>
        <location evidence="2">Cell membrane</location>
        <topology evidence="2">Single-pass membrane protein</topology>
    </subcellularLocation>
</comment>
<evidence type="ECO:0000256" key="4">
    <source>
        <dbReference type="ARBA" id="ARBA00022475"/>
    </source>
</evidence>
<dbReference type="GO" id="GO:0071978">
    <property type="term" value="P:bacterial-type flagellum-dependent swarming motility"/>
    <property type="evidence" value="ECO:0007669"/>
    <property type="project" value="TreeGrafter"/>
</dbReference>
<dbReference type="AlphaFoldDB" id="A0A1T4XA38"/>
<dbReference type="GO" id="GO:0005886">
    <property type="term" value="C:plasma membrane"/>
    <property type="evidence" value="ECO:0007669"/>
    <property type="project" value="UniProtKB-SubCell"/>
</dbReference>
<keyword evidence="5 10" id="KW-0145">Chemotaxis</keyword>
<keyword evidence="11" id="KW-0282">Flagellum</keyword>
<keyword evidence="4 10" id="KW-1003">Cell membrane</keyword>
<evidence type="ECO:0000256" key="10">
    <source>
        <dbReference type="RuleBase" id="RU364125"/>
    </source>
</evidence>
<accession>A0A1T4XA38</accession>
<keyword evidence="11" id="KW-0966">Cell projection</keyword>
<dbReference type="GO" id="GO:0009425">
    <property type="term" value="C:bacterial-type flagellum basal body"/>
    <property type="evidence" value="ECO:0007669"/>
    <property type="project" value="InterPro"/>
</dbReference>
<keyword evidence="8 10" id="KW-1133">Transmembrane helix</keyword>
<proteinExistence type="inferred from homology"/>
<evidence type="ECO:0000256" key="9">
    <source>
        <dbReference type="ARBA" id="ARBA00023136"/>
    </source>
</evidence>
<name>A0A1T4XA38_9CLOT</name>
<evidence type="ECO:0000256" key="2">
    <source>
        <dbReference type="ARBA" id="ARBA00004162"/>
    </source>
</evidence>
<evidence type="ECO:0000256" key="5">
    <source>
        <dbReference type="ARBA" id="ARBA00022500"/>
    </source>
</evidence>
<dbReference type="GO" id="GO:0006935">
    <property type="term" value="P:chemotaxis"/>
    <property type="evidence" value="ECO:0007669"/>
    <property type="project" value="UniProtKB-KW"/>
</dbReference>
<evidence type="ECO:0000313" key="11">
    <source>
        <dbReference type="EMBL" id="SKA86433.1"/>
    </source>
</evidence>
<dbReference type="Pfam" id="PF03748">
    <property type="entry name" value="FliL"/>
    <property type="match status" value="1"/>
</dbReference>
<dbReference type="RefSeq" id="WP_078696234.1">
    <property type="nucleotide sequence ID" value="NZ_FUYH01000007.1"/>
</dbReference>
<evidence type="ECO:0000256" key="3">
    <source>
        <dbReference type="ARBA" id="ARBA00008281"/>
    </source>
</evidence>
<evidence type="ECO:0000313" key="12">
    <source>
        <dbReference type="Proteomes" id="UP000190105"/>
    </source>
</evidence>
<dbReference type="PANTHER" id="PTHR35091:SF2">
    <property type="entry name" value="FLAGELLAR PROTEIN FLIL"/>
    <property type="match status" value="1"/>
</dbReference>
<evidence type="ECO:0000256" key="7">
    <source>
        <dbReference type="ARBA" id="ARBA00022779"/>
    </source>
</evidence>
<keyword evidence="12" id="KW-1185">Reference proteome</keyword>
<gene>
    <name evidence="11" type="ORF">SAMN05443428_10785</name>
</gene>
<dbReference type="Proteomes" id="UP000190105">
    <property type="component" value="Unassembled WGS sequence"/>
</dbReference>
<dbReference type="InterPro" id="IPR005503">
    <property type="entry name" value="FliL"/>
</dbReference>
<sequence>MSSGKSKIIIIILVILLLIAVGIGTFFGYNYFFKSKKTEPKKVPENTVALENIIVNLSDEDAKVYIKTQINLGYTKKNGDKEINSYLPQIRDRINIYLRGKKSGDFNKDGLNKIRQELLKQVNEVIGENIVTNLYFYEIIIQ</sequence>
<keyword evidence="6 10" id="KW-0812">Transmembrane</keyword>
<dbReference type="STRING" id="1147123.SAMN05443428_10785"/>
<keyword evidence="9 10" id="KW-0472">Membrane</keyword>
<reference evidence="12" key="1">
    <citation type="submission" date="2017-02" db="EMBL/GenBank/DDBJ databases">
        <authorList>
            <person name="Varghese N."/>
            <person name="Submissions S."/>
        </authorList>
    </citation>
    <scope>NUCLEOTIDE SEQUENCE [LARGE SCALE GENOMIC DNA]</scope>
    <source>
        <strain evidence="12">USBA 833</strain>
    </source>
</reference>
<comment type="similarity">
    <text evidence="3 10">Belongs to the FliL family.</text>
</comment>
<feature type="transmembrane region" description="Helical" evidence="10">
    <location>
        <begin position="6"/>
        <end position="32"/>
    </location>
</feature>
<evidence type="ECO:0000256" key="1">
    <source>
        <dbReference type="ARBA" id="ARBA00002254"/>
    </source>
</evidence>
<evidence type="ECO:0000256" key="8">
    <source>
        <dbReference type="ARBA" id="ARBA00022989"/>
    </source>
</evidence>
<evidence type="ECO:0000256" key="6">
    <source>
        <dbReference type="ARBA" id="ARBA00022692"/>
    </source>
</evidence>
<keyword evidence="11" id="KW-0969">Cilium</keyword>
<dbReference type="EMBL" id="FUYH01000007">
    <property type="protein sequence ID" value="SKA86433.1"/>
    <property type="molecule type" value="Genomic_DNA"/>
</dbReference>
<organism evidence="11 12">
    <name type="scientific">Caloramator quimbayensis</name>
    <dbReference type="NCBI Taxonomy" id="1147123"/>
    <lineage>
        <taxon>Bacteria</taxon>
        <taxon>Bacillati</taxon>
        <taxon>Bacillota</taxon>
        <taxon>Clostridia</taxon>
        <taxon>Eubacteriales</taxon>
        <taxon>Clostridiaceae</taxon>
        <taxon>Caloramator</taxon>
    </lineage>
</organism>
<keyword evidence="7 10" id="KW-0283">Flagellar rotation</keyword>
<dbReference type="PANTHER" id="PTHR35091">
    <property type="entry name" value="FLAGELLAR PROTEIN FLIL"/>
    <property type="match status" value="1"/>
</dbReference>
<protein>
    <recommendedName>
        <fullName evidence="10">Flagellar protein FliL</fullName>
    </recommendedName>
</protein>
<dbReference type="OrthoDB" id="166089at2"/>